<reference evidence="3 4" key="1">
    <citation type="submission" date="2018-04" db="EMBL/GenBank/DDBJ databases">
        <authorList>
            <person name="Go L.Y."/>
            <person name="Mitchell J.A."/>
        </authorList>
    </citation>
    <scope>NUCLEOTIDE SEQUENCE [LARGE SCALE GENOMIC DNA]</scope>
    <source>
        <strain evidence="3">ULC066bin1</strain>
    </source>
</reference>
<feature type="region of interest" description="Disordered" evidence="1">
    <location>
        <begin position="1"/>
        <end position="41"/>
    </location>
</feature>
<dbReference type="EMBL" id="QBML01000001">
    <property type="protein sequence ID" value="PZO45080.1"/>
    <property type="molecule type" value="Genomic_DNA"/>
</dbReference>
<feature type="transmembrane region" description="Helical" evidence="2">
    <location>
        <begin position="71"/>
        <end position="96"/>
    </location>
</feature>
<feature type="transmembrane region" description="Helical" evidence="2">
    <location>
        <begin position="102"/>
        <end position="120"/>
    </location>
</feature>
<feature type="transmembrane region" description="Helical" evidence="2">
    <location>
        <begin position="150"/>
        <end position="167"/>
    </location>
</feature>
<name>A0A2W4WKN7_9CYAN</name>
<keyword evidence="2" id="KW-0472">Membrane</keyword>
<feature type="compositionally biased region" description="Polar residues" evidence="1">
    <location>
        <begin position="20"/>
        <end position="33"/>
    </location>
</feature>
<evidence type="ECO:0000313" key="4">
    <source>
        <dbReference type="Proteomes" id="UP000249467"/>
    </source>
</evidence>
<accession>A0A2W4WKN7</accession>
<organism evidence="3 4">
    <name type="scientific">Pseudanabaena frigida</name>
    <dbReference type="NCBI Taxonomy" id="945775"/>
    <lineage>
        <taxon>Bacteria</taxon>
        <taxon>Bacillati</taxon>
        <taxon>Cyanobacteriota</taxon>
        <taxon>Cyanophyceae</taxon>
        <taxon>Pseudanabaenales</taxon>
        <taxon>Pseudanabaenaceae</taxon>
        <taxon>Pseudanabaena</taxon>
    </lineage>
</organism>
<sequence>MAEDLDGSENQKSGTDRTDSNNGSTQSNSSKTNSPRHLKLPRFRPNWRLPKFDLPKFSLDKLKPTPKKRNFLWFWLVIIVISYAFMGYFLSVLLTIPSHKNLAIAGFAIFGLLPTITAFADYALMKWSYLISGFLIVGGFVFLIKVKFYLMVLAIVVWLGITTIAFVGESLIKQKHKFFVAIAILTIPCLFGLAAGWQIWRLAAQLS</sequence>
<protein>
    <submittedName>
        <fullName evidence="3">Uncharacterized protein</fullName>
    </submittedName>
</protein>
<keyword evidence="2" id="KW-0812">Transmembrane</keyword>
<evidence type="ECO:0000256" key="1">
    <source>
        <dbReference type="SAM" id="MobiDB-lite"/>
    </source>
</evidence>
<dbReference type="AlphaFoldDB" id="A0A2W4WKN7"/>
<proteinExistence type="predicted"/>
<reference evidence="3 4" key="2">
    <citation type="submission" date="2018-06" db="EMBL/GenBank/DDBJ databases">
        <title>Metagenomic assembly of (sub)arctic Cyanobacteria and their associated microbiome from non-axenic cultures.</title>
        <authorList>
            <person name="Baurain D."/>
        </authorList>
    </citation>
    <scope>NUCLEOTIDE SEQUENCE [LARGE SCALE GENOMIC DNA]</scope>
    <source>
        <strain evidence="3">ULC066bin1</strain>
    </source>
</reference>
<comment type="caution">
    <text evidence="3">The sequence shown here is derived from an EMBL/GenBank/DDBJ whole genome shotgun (WGS) entry which is preliminary data.</text>
</comment>
<feature type="transmembrane region" description="Helical" evidence="2">
    <location>
        <begin position="127"/>
        <end position="144"/>
    </location>
</feature>
<feature type="transmembrane region" description="Helical" evidence="2">
    <location>
        <begin position="179"/>
        <end position="200"/>
    </location>
</feature>
<dbReference type="Proteomes" id="UP000249467">
    <property type="component" value="Unassembled WGS sequence"/>
</dbReference>
<keyword evidence="2" id="KW-1133">Transmembrane helix</keyword>
<evidence type="ECO:0000313" key="3">
    <source>
        <dbReference type="EMBL" id="PZO45080.1"/>
    </source>
</evidence>
<evidence type="ECO:0000256" key="2">
    <source>
        <dbReference type="SAM" id="Phobius"/>
    </source>
</evidence>
<gene>
    <name evidence="3" type="ORF">DCF19_00890</name>
</gene>